<keyword evidence="2" id="KW-1185">Reference proteome</keyword>
<dbReference type="Proteomes" id="UP001596422">
    <property type="component" value="Unassembled WGS sequence"/>
</dbReference>
<evidence type="ECO:0000313" key="2">
    <source>
        <dbReference type="Proteomes" id="UP001596422"/>
    </source>
</evidence>
<organism evidence="1 2">
    <name type="scientific">Marinobacterium aestuariivivens</name>
    <dbReference type="NCBI Taxonomy" id="1698799"/>
    <lineage>
        <taxon>Bacteria</taxon>
        <taxon>Pseudomonadati</taxon>
        <taxon>Pseudomonadota</taxon>
        <taxon>Gammaproteobacteria</taxon>
        <taxon>Oceanospirillales</taxon>
        <taxon>Oceanospirillaceae</taxon>
        <taxon>Marinobacterium</taxon>
    </lineage>
</organism>
<dbReference type="EMBL" id="JBHSWE010000001">
    <property type="protein sequence ID" value="MFC6669206.1"/>
    <property type="molecule type" value="Genomic_DNA"/>
</dbReference>
<dbReference type="Pfam" id="PF12616">
    <property type="entry name" value="DUF3775"/>
    <property type="match status" value="1"/>
</dbReference>
<evidence type="ECO:0000313" key="1">
    <source>
        <dbReference type="EMBL" id="MFC6669206.1"/>
    </source>
</evidence>
<comment type="caution">
    <text evidence="1">The sequence shown here is derived from an EMBL/GenBank/DDBJ whole genome shotgun (WGS) entry which is preliminary data.</text>
</comment>
<protein>
    <submittedName>
        <fullName evidence="1">DUF3775 domain-containing protein</fullName>
    </submittedName>
</protein>
<sequence>MLNINPETVCQVIQLAREFQAKEGVVIPELPDSPAEDWGRQVLADHMGDMTYQFAQDLIGELETDQQVSLVALMWLGRGDFDKEDWREALKTALEEHSRHTADYLLATPLVADYLEEGLSIHGYSCEEPEDLRGYGINEHKRER</sequence>
<proteinExistence type="predicted"/>
<accession>A0ABW1ZV82</accession>
<name>A0ABW1ZV82_9GAMM</name>
<dbReference type="InterPro" id="IPR022254">
    <property type="entry name" value="DUF3775"/>
</dbReference>
<reference evidence="2" key="1">
    <citation type="journal article" date="2019" name="Int. J. Syst. Evol. Microbiol.">
        <title>The Global Catalogue of Microorganisms (GCM) 10K type strain sequencing project: providing services to taxonomists for standard genome sequencing and annotation.</title>
        <authorList>
            <consortium name="The Broad Institute Genomics Platform"/>
            <consortium name="The Broad Institute Genome Sequencing Center for Infectious Disease"/>
            <person name="Wu L."/>
            <person name="Ma J."/>
        </authorList>
    </citation>
    <scope>NUCLEOTIDE SEQUENCE [LARGE SCALE GENOMIC DNA]</scope>
    <source>
        <strain evidence="2">NBRC 111756</strain>
    </source>
</reference>
<dbReference type="RefSeq" id="WP_379907784.1">
    <property type="nucleotide sequence ID" value="NZ_JBHSWE010000001.1"/>
</dbReference>
<gene>
    <name evidence="1" type="ORF">ACFQDL_03130</name>
</gene>